<feature type="compositionally biased region" description="Polar residues" evidence="4">
    <location>
        <begin position="13"/>
        <end position="22"/>
    </location>
</feature>
<dbReference type="AlphaFoldDB" id="Q6AXP8"/>
<feature type="region of interest" description="Disordered" evidence="4">
    <location>
        <begin position="1"/>
        <end position="22"/>
    </location>
</feature>
<name>Q6AXP8_RAT</name>
<keyword evidence="2" id="KW-0805">Transcription regulation</keyword>
<accession>Q6AXP8</accession>
<evidence type="ECO:0000256" key="4">
    <source>
        <dbReference type="SAM" id="MobiDB-lite"/>
    </source>
</evidence>
<dbReference type="AGR" id="RGD:1359563"/>
<dbReference type="EMBL" id="CH473969">
    <property type="protein sequence ID" value="EDM07199.1"/>
    <property type="molecule type" value="Genomic_DNA"/>
</dbReference>
<dbReference type="InterPro" id="IPR026607">
    <property type="entry name" value="DMRT"/>
</dbReference>
<evidence type="ECO:0000313" key="9">
    <source>
        <dbReference type="RGD" id="40943762"/>
    </source>
</evidence>
<organism evidence="6">
    <name type="scientific">Rattus norvegicus</name>
    <name type="common">Rat</name>
    <dbReference type="NCBI Taxonomy" id="10116"/>
    <lineage>
        <taxon>Eukaryota</taxon>
        <taxon>Metazoa</taxon>
        <taxon>Chordata</taxon>
        <taxon>Craniata</taxon>
        <taxon>Vertebrata</taxon>
        <taxon>Euteleostomi</taxon>
        <taxon>Mammalia</taxon>
        <taxon>Eutheria</taxon>
        <taxon>Euarchontoglires</taxon>
        <taxon>Glires</taxon>
        <taxon>Rodentia</taxon>
        <taxon>Myomorpha</taxon>
        <taxon>Muroidea</taxon>
        <taxon>Muridae</taxon>
        <taxon>Murinae</taxon>
        <taxon>Rattus</taxon>
    </lineage>
</organism>
<dbReference type="RGD" id="40943762">
    <property type="gene designation" value="LOC120099304"/>
</dbReference>
<dbReference type="OrthoDB" id="9663956at2759"/>
<dbReference type="AGR" id="RGD:40943762"/>
<evidence type="ECO:0000313" key="7">
    <source>
        <dbReference type="EMBL" id="EDM07199.1"/>
    </source>
</evidence>
<evidence type="ECO:0000256" key="2">
    <source>
        <dbReference type="ARBA" id="ARBA00023015"/>
    </source>
</evidence>
<dbReference type="Proteomes" id="UP000234681">
    <property type="component" value="Chromosome X"/>
</dbReference>
<dbReference type="PANTHER" id="PTHR12322:SF60">
    <property type="entry name" value="DMRT-LIKE FAMILY C1C1"/>
    <property type="match status" value="1"/>
</dbReference>
<dbReference type="STRING" id="10116.ENSRNOP00000054451"/>
<feature type="compositionally biased region" description="Basic residues" evidence="4">
    <location>
        <begin position="90"/>
        <end position="105"/>
    </location>
</feature>
<reference evidence="6" key="1">
    <citation type="journal article" date="2004" name="Genome Res.">
        <title>The status, quality, and expansion of the NIH full-length cDNA project: the Mammalian Gene Collection (MGC).</title>
        <authorList>
            <consortium name="The MGC Project Team"/>
            <person name="Gerhard D.S."/>
            <person name="Wagner L."/>
            <person name="Feingold E.A."/>
            <person name="Shenmen C.M."/>
            <person name="Grouse L.H."/>
            <person name="Schuler G."/>
            <person name="Klein S.L."/>
            <person name="Old S."/>
            <person name="Rasooly R."/>
            <person name="Good P."/>
            <person name="Guyer M."/>
            <person name="Peck A.M."/>
            <person name="Derge J.G."/>
            <person name="Lipman D."/>
            <person name="Collins F.S."/>
            <person name="Jang W."/>
            <person name="Sherry S."/>
            <person name="Feolo M."/>
            <person name="Misquitta L."/>
            <person name="Lee E."/>
            <person name="Rotmistrovsky K."/>
            <person name="Greenhut S.F."/>
            <person name="Schaefer C.F."/>
            <person name="Buetow K."/>
            <person name="Bonner T.I."/>
            <person name="Haussler D."/>
            <person name="Kent J."/>
            <person name="Kiekhaus M."/>
            <person name="Furey T."/>
            <person name="Brent M."/>
            <person name="Prange C."/>
            <person name="Schreiber K."/>
            <person name="Shapiro N."/>
            <person name="Bhat N.K."/>
            <person name="Hopkins R.F."/>
            <person name="Hsie F."/>
            <person name="Driscoll T."/>
            <person name="Soares M.B."/>
            <person name="Casavant T.L."/>
            <person name="Scheetz T.E."/>
            <person name="Brown-stein M.J."/>
            <person name="Usdin T.B."/>
            <person name="Toshiyuki S."/>
            <person name="Carninci P."/>
            <person name="Piao Y."/>
            <person name="Dudekula D.B."/>
            <person name="Ko M.S."/>
            <person name="Kawakami K."/>
            <person name="Suzuki Y."/>
            <person name="Sugano S."/>
            <person name="Gruber C.E."/>
            <person name="Smith M.R."/>
            <person name="Simmons B."/>
            <person name="Moore T."/>
            <person name="Waterman R."/>
            <person name="Johnson S.L."/>
            <person name="Ruan Y."/>
            <person name="Wei C.L."/>
            <person name="Mathavan S."/>
            <person name="Gunaratne P.H."/>
            <person name="Wu J."/>
            <person name="Garcia A.M."/>
            <person name="Hulyk S.W."/>
            <person name="Fuh E."/>
            <person name="Yuan Y."/>
            <person name="Sneed A."/>
            <person name="Kowis C."/>
            <person name="Hodgson A."/>
            <person name="Muzny D.M."/>
            <person name="McPherson J."/>
            <person name="Gibbs R.A."/>
            <person name="Fahey J."/>
            <person name="Helton E."/>
            <person name="Ketteman M."/>
            <person name="Madan A."/>
            <person name="Rodrigues S."/>
            <person name="Sanchez A."/>
            <person name="Whiting M."/>
            <person name="Madari A."/>
            <person name="Young A.C."/>
            <person name="Wetherby K.D."/>
            <person name="Granite S.J."/>
            <person name="Kwong P.N."/>
            <person name="Brinkley C.P."/>
            <person name="Pearson R.L."/>
            <person name="Bouffard G.G."/>
            <person name="Blakesly R.W."/>
            <person name="Green E.D."/>
            <person name="Dickson M.C."/>
            <person name="Rodriguez A.C."/>
            <person name="Grimwood J."/>
            <person name="Schmutz J."/>
            <person name="Myers R.M."/>
            <person name="Butterfield Y.S."/>
            <person name="Griffith M."/>
            <person name="Griffith O.L."/>
            <person name="Krzywinski M.I."/>
            <person name="Liao N."/>
            <person name="Morin R."/>
            <person name="Morrin R."/>
            <person name="Palmquist D."/>
            <person name="Petrescu A.S."/>
            <person name="Skalska U."/>
            <person name="Smailus D.E."/>
            <person name="Stott J.M."/>
            <person name="Schnerch A."/>
            <person name="Schein J.E."/>
            <person name="Jones S.J."/>
            <person name="Holt R.A."/>
            <person name="Baross A."/>
            <person name="Marra M.A."/>
            <person name="Clifton S."/>
            <person name="Makowski K.A."/>
            <person name="Bosak S."/>
            <person name="Malek J."/>
        </authorList>
    </citation>
    <scope>NUCLEOTIDE SEQUENCE [LARGE SCALE MRNA]</scope>
    <source>
        <tissue evidence="6">Testis</tissue>
    </source>
</reference>
<dbReference type="GeneID" id="363483"/>
<feature type="region of interest" description="Disordered" evidence="4">
    <location>
        <begin position="59"/>
        <end position="134"/>
    </location>
</feature>
<dbReference type="RefSeq" id="NP_001014244.2">
    <property type="nucleotide sequence ID" value="NM_001014222.2"/>
</dbReference>
<sequence length="224" mass="24443">MEPKDKPAVPCRPSTSEYNMGNRTAAALPVMEPRLRGHTSHAGRGHSCGSRIQVREQGEALLAVGSEKKGHSAPIKRRQIRLPRTTVPRKPLKQAKKTSTKGRGRTAKENPVSQPEDLLPKSPQEESAHGSQVHCWPSALPPLSEQQLMGPPPSVDLHGAFTLSNPYSNMIPVPCTSTDHHCPLEPQGSGASDQATIECQETLEAAEALMTLKNSSWNWHQSHR</sequence>
<dbReference type="ExpressionAtlas" id="Q6AXP8">
    <property type="expression patterns" value="baseline and differential"/>
</dbReference>
<comment type="similarity">
    <text evidence="1">Belongs to the DMRT family.</text>
</comment>
<proteinExistence type="evidence at transcript level"/>
<keyword evidence="3" id="KW-0804">Transcription</keyword>
<feature type="domain" description="Doublesex- and mab-3-related transcription factor C1/C2 C-terminal" evidence="5">
    <location>
        <begin position="154"/>
        <end position="217"/>
    </location>
</feature>
<evidence type="ECO:0000256" key="3">
    <source>
        <dbReference type="ARBA" id="ARBA00023163"/>
    </source>
</evidence>
<dbReference type="RGD" id="1359563">
    <property type="gene designation" value="Dmrtc1c1"/>
</dbReference>
<evidence type="ECO:0000313" key="6">
    <source>
        <dbReference type="EMBL" id="AAH79417.1"/>
    </source>
</evidence>
<dbReference type="PaxDb" id="10116-ENSRNOP00000054451"/>
<reference evidence="7" key="3">
    <citation type="submission" date="2005-09" db="EMBL/GenBank/DDBJ databases">
        <authorList>
            <person name="Mural R.J."/>
            <person name="Li P.W."/>
            <person name="Adams M.D."/>
            <person name="Amanatides P.G."/>
            <person name="Baden-Tillson H."/>
            <person name="Barnstead M."/>
            <person name="Chin S.H."/>
            <person name="Dew I."/>
            <person name="Evans C.A."/>
            <person name="Ferriera S."/>
            <person name="Flanigan M."/>
            <person name="Fosler C."/>
            <person name="Glodek A."/>
            <person name="Gu Z."/>
            <person name="Holt R.A."/>
            <person name="Jennings D."/>
            <person name="Kraft C.L."/>
            <person name="Lu F."/>
            <person name="Nguyen T."/>
            <person name="Nusskern D.R."/>
            <person name="Pfannkoch C.M."/>
            <person name="Sitter C."/>
            <person name="Sutton G.G."/>
            <person name="Venter J.C."/>
            <person name="Wang Z."/>
            <person name="Woodage T."/>
            <person name="Zheng X.H."/>
            <person name="Zhong F."/>
        </authorList>
    </citation>
    <scope>NUCLEOTIDE SEQUENCE</scope>
    <source>
        <strain evidence="7">BN</strain>
    </source>
</reference>
<protein>
    <submittedName>
        <fullName evidence="6">DMRT-like family C1c</fullName>
    </submittedName>
    <submittedName>
        <fullName evidence="7">Similar to RIKEN cDNA 4921520P21; DMRTC1</fullName>
    </submittedName>
</protein>
<dbReference type="GO" id="GO:0005634">
    <property type="term" value="C:nucleus"/>
    <property type="evidence" value="ECO:0007669"/>
    <property type="project" value="InterPro"/>
</dbReference>
<dbReference type="Bgee" id="ENSRNOG00000037923">
    <property type="expression patterns" value="Expressed in adult mammalian kidney and 1 other cell type or tissue"/>
</dbReference>
<evidence type="ECO:0000259" key="5">
    <source>
        <dbReference type="Pfam" id="PF15791"/>
    </source>
</evidence>
<dbReference type="KEGG" id="rno:363483"/>
<reference evidence="7" key="2">
    <citation type="journal article" date="2005" name="Genome Res.">
        <title>Gene and alternative splicing annotation with AIR.</title>
        <authorList>
            <person name="Florea L."/>
            <person name="Di Francesco V."/>
            <person name="Miller J."/>
            <person name="Turner R."/>
            <person name="Yao A."/>
            <person name="Harris M."/>
            <person name="Walenz B."/>
            <person name="Mobarry C."/>
            <person name="Merkulov G.V."/>
            <person name="Charlab R."/>
            <person name="Dew I."/>
            <person name="Deng Z."/>
            <person name="Istrail S."/>
            <person name="Li P."/>
            <person name="Sutton G."/>
        </authorList>
    </citation>
    <scope>NUCLEOTIDE SEQUENCE</scope>
    <source>
        <strain evidence="7">BN</strain>
    </source>
</reference>
<gene>
    <name evidence="8" type="primary">Dmrtc1c1</name>
    <name evidence="6" type="synonym">Dmrtc1c</name>
    <name evidence="9" type="synonym">LOC120099304</name>
    <name evidence="7" type="synonym">LOC363483</name>
    <name evidence="7" type="ORF">rCG_38155</name>
</gene>
<dbReference type="HOGENOM" id="CLU_1165509_0_0_1"/>
<accession>F7FIR9</accession>
<dbReference type="UCSC" id="RGD:1359563">
    <property type="organism name" value="rat"/>
</dbReference>
<dbReference type="Pfam" id="PF15791">
    <property type="entry name" value="DMRT-like"/>
    <property type="match status" value="1"/>
</dbReference>
<dbReference type="GO" id="GO:0006355">
    <property type="term" value="P:regulation of DNA-templated transcription"/>
    <property type="evidence" value="ECO:0007669"/>
    <property type="project" value="InterPro"/>
</dbReference>
<dbReference type="CTD" id="71083"/>
<evidence type="ECO:0000256" key="1">
    <source>
        <dbReference type="ARBA" id="ARBA00006834"/>
    </source>
</evidence>
<dbReference type="InterPro" id="IPR031577">
    <property type="entry name" value="DMRT-C1/C2_C"/>
</dbReference>
<evidence type="ECO:0000313" key="8">
    <source>
        <dbReference type="RGD" id="1359563"/>
    </source>
</evidence>
<dbReference type="PANTHER" id="PTHR12322">
    <property type="entry name" value="DOUBLESEX AND MAB-3 RELATED TRANSCRIPTION FACTOR DMRT"/>
    <property type="match status" value="1"/>
</dbReference>
<dbReference type="EMBL" id="BC079417">
    <property type="protein sequence ID" value="AAH79417.1"/>
    <property type="molecule type" value="mRNA"/>
</dbReference>